<evidence type="ECO:0000256" key="1">
    <source>
        <dbReference type="ARBA" id="ARBA00007572"/>
    </source>
</evidence>
<keyword evidence="7" id="KW-0472">Membrane</keyword>
<feature type="compositionally biased region" description="Polar residues" evidence="6">
    <location>
        <begin position="845"/>
        <end position="855"/>
    </location>
</feature>
<keyword evidence="3" id="KW-0547">Nucleotide-binding</keyword>
<dbReference type="Gene3D" id="1.10.3260.10">
    <property type="entry name" value="DNA ligase, ATP-dependent, N-terminal domain"/>
    <property type="match status" value="1"/>
</dbReference>
<keyword evidence="10" id="KW-1185">Reference proteome</keyword>
<dbReference type="GO" id="GO:0003910">
    <property type="term" value="F:DNA ligase (ATP) activity"/>
    <property type="evidence" value="ECO:0007669"/>
    <property type="project" value="InterPro"/>
</dbReference>
<feature type="domain" description="ATP-dependent DNA ligase family profile" evidence="8">
    <location>
        <begin position="401"/>
        <end position="547"/>
    </location>
</feature>
<dbReference type="Pfam" id="PF04675">
    <property type="entry name" value="DNA_ligase_A_N"/>
    <property type="match status" value="1"/>
</dbReference>
<dbReference type="InterPro" id="IPR012340">
    <property type="entry name" value="NA-bd_OB-fold"/>
</dbReference>
<dbReference type="InterPro" id="IPR029710">
    <property type="entry name" value="LIG4"/>
</dbReference>
<evidence type="ECO:0000313" key="9">
    <source>
        <dbReference type="EMBL" id="KAF5316176.1"/>
    </source>
</evidence>
<evidence type="ECO:0000256" key="7">
    <source>
        <dbReference type="SAM" id="Phobius"/>
    </source>
</evidence>
<dbReference type="GO" id="GO:0006310">
    <property type="term" value="P:DNA recombination"/>
    <property type="evidence" value="ECO:0007669"/>
    <property type="project" value="InterPro"/>
</dbReference>
<evidence type="ECO:0000256" key="6">
    <source>
        <dbReference type="SAM" id="MobiDB-lite"/>
    </source>
</evidence>
<dbReference type="SUPFAM" id="SSF56091">
    <property type="entry name" value="DNA ligase/mRNA capping enzyme, catalytic domain"/>
    <property type="match status" value="1"/>
</dbReference>
<accession>A0A8H5B3S6</accession>
<evidence type="ECO:0000259" key="8">
    <source>
        <dbReference type="PROSITE" id="PS50160"/>
    </source>
</evidence>
<dbReference type="GO" id="GO:0032807">
    <property type="term" value="C:DNA ligase IV complex"/>
    <property type="evidence" value="ECO:0007669"/>
    <property type="project" value="TreeGrafter"/>
</dbReference>
<dbReference type="PROSITE" id="PS00333">
    <property type="entry name" value="DNA_LIGASE_A2"/>
    <property type="match status" value="1"/>
</dbReference>
<gene>
    <name evidence="9" type="ORF">D9619_006669</name>
</gene>
<dbReference type="EMBL" id="JAACJJ010000042">
    <property type="protein sequence ID" value="KAF5316176.1"/>
    <property type="molecule type" value="Genomic_DNA"/>
</dbReference>
<dbReference type="OrthoDB" id="7482721at2759"/>
<dbReference type="InterPro" id="IPR016059">
    <property type="entry name" value="DNA_ligase_ATP-dep_CS"/>
</dbReference>
<name>A0A8H5B3S6_9AGAR</name>
<feature type="transmembrane region" description="Helical" evidence="7">
    <location>
        <begin position="1128"/>
        <end position="1147"/>
    </location>
</feature>
<dbReference type="PANTHER" id="PTHR45997:SF2">
    <property type="entry name" value="ATP DEPENDENT DNA LIGASE DOMAIN PROTEIN (AFU_ORTHOLOGUE AFUA_5G02430)"/>
    <property type="match status" value="1"/>
</dbReference>
<dbReference type="AlphaFoldDB" id="A0A8H5B3S6"/>
<dbReference type="Pfam" id="PF13398">
    <property type="entry name" value="Peptidase_M50B"/>
    <property type="match status" value="1"/>
</dbReference>
<dbReference type="GO" id="GO:0006303">
    <property type="term" value="P:double-strand break repair via nonhomologous end joining"/>
    <property type="evidence" value="ECO:0007669"/>
    <property type="project" value="TreeGrafter"/>
</dbReference>
<dbReference type="InterPro" id="IPR036599">
    <property type="entry name" value="DNA_ligase_N_sf"/>
</dbReference>
<protein>
    <recommendedName>
        <fullName evidence="8">ATP-dependent DNA ligase family profile domain-containing protein</fullName>
    </recommendedName>
</protein>
<dbReference type="Gene3D" id="3.30.470.30">
    <property type="entry name" value="DNA ligase/mRNA capping enzyme"/>
    <property type="match status" value="1"/>
</dbReference>
<dbReference type="PANTHER" id="PTHR45997">
    <property type="entry name" value="DNA LIGASE 4"/>
    <property type="match status" value="1"/>
</dbReference>
<evidence type="ECO:0000256" key="5">
    <source>
        <dbReference type="ARBA" id="ARBA00023242"/>
    </source>
</evidence>
<dbReference type="PROSITE" id="PS50160">
    <property type="entry name" value="DNA_LIGASE_A3"/>
    <property type="match status" value="1"/>
</dbReference>
<feature type="region of interest" description="Disordered" evidence="6">
    <location>
        <begin position="897"/>
        <end position="917"/>
    </location>
</feature>
<feature type="region of interest" description="Disordered" evidence="6">
    <location>
        <begin position="838"/>
        <end position="880"/>
    </location>
</feature>
<dbReference type="Gene3D" id="2.40.50.140">
    <property type="entry name" value="Nucleic acid-binding proteins"/>
    <property type="match status" value="1"/>
</dbReference>
<dbReference type="GO" id="GO:0005524">
    <property type="term" value="F:ATP binding"/>
    <property type="evidence" value="ECO:0007669"/>
    <property type="project" value="UniProtKB-KW"/>
</dbReference>
<comment type="similarity">
    <text evidence="1">Belongs to the ATP-dependent DNA ligase family.</text>
</comment>
<dbReference type="InterPro" id="IPR012310">
    <property type="entry name" value="DNA_ligase_ATP-dep_cent"/>
</dbReference>
<dbReference type="GO" id="GO:0006297">
    <property type="term" value="P:nucleotide-excision repair, DNA gap filling"/>
    <property type="evidence" value="ECO:0007669"/>
    <property type="project" value="TreeGrafter"/>
</dbReference>
<dbReference type="GO" id="GO:0003677">
    <property type="term" value="F:DNA binding"/>
    <property type="evidence" value="ECO:0007669"/>
    <property type="project" value="InterPro"/>
</dbReference>
<dbReference type="InterPro" id="IPR012308">
    <property type="entry name" value="DNA_ligase_ATP-dep_N"/>
</dbReference>
<keyword evidence="2" id="KW-0436">Ligase</keyword>
<feature type="transmembrane region" description="Helical" evidence="7">
    <location>
        <begin position="1220"/>
        <end position="1244"/>
    </location>
</feature>
<keyword evidence="5" id="KW-0539">Nucleus</keyword>
<proteinExistence type="inferred from homology"/>
<evidence type="ECO:0000313" key="10">
    <source>
        <dbReference type="Proteomes" id="UP000567179"/>
    </source>
</evidence>
<keyword evidence="7" id="KW-1133">Transmembrane helix</keyword>
<keyword evidence="4" id="KW-0067">ATP-binding</keyword>
<evidence type="ECO:0000256" key="2">
    <source>
        <dbReference type="ARBA" id="ARBA00022598"/>
    </source>
</evidence>
<dbReference type="InterPro" id="IPR049500">
    <property type="entry name" value="Peptidase_M50B-like"/>
</dbReference>
<comment type="caution">
    <text evidence="9">The sequence shown here is derived from an EMBL/GenBank/DDBJ whole genome shotgun (WGS) entry which is preliminary data.</text>
</comment>
<reference evidence="9 10" key="1">
    <citation type="journal article" date="2020" name="ISME J.">
        <title>Uncovering the hidden diversity of litter-decomposition mechanisms in mushroom-forming fungi.</title>
        <authorList>
            <person name="Floudas D."/>
            <person name="Bentzer J."/>
            <person name="Ahren D."/>
            <person name="Johansson T."/>
            <person name="Persson P."/>
            <person name="Tunlid A."/>
        </authorList>
    </citation>
    <scope>NUCLEOTIDE SEQUENCE [LARGE SCALE GENOMIC DNA]</scope>
    <source>
        <strain evidence="9 10">CBS 101986</strain>
    </source>
</reference>
<dbReference type="PROSITE" id="PS00697">
    <property type="entry name" value="DNA_LIGASE_A1"/>
    <property type="match status" value="1"/>
</dbReference>
<organism evidence="9 10">
    <name type="scientific">Psilocybe cf. subviscida</name>
    <dbReference type="NCBI Taxonomy" id="2480587"/>
    <lineage>
        <taxon>Eukaryota</taxon>
        <taxon>Fungi</taxon>
        <taxon>Dikarya</taxon>
        <taxon>Basidiomycota</taxon>
        <taxon>Agaricomycotina</taxon>
        <taxon>Agaricomycetes</taxon>
        <taxon>Agaricomycetidae</taxon>
        <taxon>Agaricales</taxon>
        <taxon>Agaricineae</taxon>
        <taxon>Strophariaceae</taxon>
        <taxon>Psilocybe</taxon>
    </lineage>
</organism>
<evidence type="ECO:0000256" key="3">
    <source>
        <dbReference type="ARBA" id="ARBA00022741"/>
    </source>
</evidence>
<feature type="transmembrane region" description="Helical" evidence="7">
    <location>
        <begin position="1153"/>
        <end position="1173"/>
    </location>
</feature>
<sequence length="1268" mass="142125">MSFLPSWRVEPESVAGRRKPTSRFDYPALNKFSLWVKELRVKYSPLRPGTTAICFKFLFPEEDVCRKYNIQETAMLKSLAESLGKQKTDFDGWNQKEVSGCLGHEVMNALTESCSDDDEHRNDMTLSQIDVLLDELAALSPYSHKDIRFKHPKHTRRPRKEVINSLFRSLSPLEAGVLTQIILKDLRPMLYPLTEFHYRVALINFNTKAVRMLSLANAMYAWDSGSSMSNFYRMRGSLDEAAAFADATDRSIDDIVPRVGVQIAIPKSEKGLDCTRAVKHFAGSDYVWAETKYDGERAQIHIQVDKSGQAKIRIFSKSGRESTDDRRGVHDIIRATLGLDAPNENFATNQIQNVILDAEMVAFRGETIEEFWHIRQLIAQTAVGIRNKQSRKPVIEDTYDADTDGLSLGLVFFDVLYLNGESLLAKPYRDRRVILESLITVLPGQAILAARYRIDMLPVSKPNRRFFGRTYNKFHPTSEDNEAAAAKLCWIFASHIASFEEGLVLKAEDSRYNDWNKQWAKLKKDYIPGYGDCVDMVVLGATWEKERARTLRGVLENKEAIEHDRSSSVSKQPRIRPCFHIYFTVSYGLTREQLEKLNFLIKSSDTMNYADFEKYKDREFNITTLSTIPKPEVILQAPLLFELFGAGFTKAEHSHHYELRFPRIAKYYRPSERSWQDGVDSVALHQIACTSVGRDVSDWVIDRDMRALFGGAPPSPGVRCPERRERVTQEWFDKLSEAERKPGRKRPVLDELEFDISARQISSIMTTPSRGRTSAMLDKASPVVADKREERMEGINPLSARTNVDRSQRSKDAVLMYKGAPVMTPERSLRLAIAHAPITPPASSPLRNNVNQSVESPLKKRTRSPSPSAERRKAVKLSSPIQVQADRPCLALDIPAPVKSEQTLPSPESEMEAEEQMNTEKLAYPPGVELDSTFAFFAKPTGKRCEQYSGWRKHISRRIHTISAVKVGCGWTEQGLGHRKGGVQGVIIVDQCDEDAEAWMAQIRIVSPDVHVGSTPARTFYSNTLIPMSTTSIPIPPIAPPIPTVTAVAGGHDLTPSSDQIVAMAVIIFGFWNVPVVRTLINPLKLFTIGWHELCHISAAIISGGRILKITIDPHVGGATIVEGGSPWFTLSAGYIGSTLLGGAFVLAGWDTLVAKILSFVLGVGLVLPLVLVRDKLSLFITTSNQHCTGDVADDRFFHKTNDSDATQFSILYPRIPAHVWATIWVIFQLMALAGFAVLGIFAFKLTAMDVQLNTEEMNAQAASFLPT</sequence>
<keyword evidence="7" id="KW-0812">Transmembrane</keyword>
<dbReference type="Proteomes" id="UP000567179">
    <property type="component" value="Unassembled WGS sequence"/>
</dbReference>
<dbReference type="Pfam" id="PF01068">
    <property type="entry name" value="DNA_ligase_A_M"/>
    <property type="match status" value="1"/>
</dbReference>
<evidence type="ECO:0000256" key="4">
    <source>
        <dbReference type="ARBA" id="ARBA00022840"/>
    </source>
</evidence>